<organism evidence="1 2">
    <name type="scientific">Pseudokineococcus basanitobsidens</name>
    <dbReference type="NCBI Taxonomy" id="1926649"/>
    <lineage>
        <taxon>Bacteria</taxon>
        <taxon>Bacillati</taxon>
        <taxon>Actinomycetota</taxon>
        <taxon>Actinomycetes</taxon>
        <taxon>Kineosporiales</taxon>
        <taxon>Kineosporiaceae</taxon>
        <taxon>Pseudokineococcus</taxon>
    </lineage>
</organism>
<dbReference type="Pfam" id="PF06348">
    <property type="entry name" value="DUF1059"/>
    <property type="match status" value="1"/>
</dbReference>
<gene>
    <name evidence="1" type="ORF">WDZ17_12385</name>
</gene>
<dbReference type="RefSeq" id="WP_339575474.1">
    <property type="nucleotide sequence ID" value="NZ_JBBIAA010000016.1"/>
</dbReference>
<dbReference type="EMBL" id="JBBIAA010000016">
    <property type="protein sequence ID" value="MEJ5946090.1"/>
    <property type="molecule type" value="Genomic_DNA"/>
</dbReference>
<keyword evidence="2" id="KW-1185">Reference proteome</keyword>
<accession>A0ABU8RLV9</accession>
<evidence type="ECO:0000313" key="2">
    <source>
        <dbReference type="Proteomes" id="UP001387100"/>
    </source>
</evidence>
<comment type="caution">
    <text evidence="1">The sequence shown here is derived from an EMBL/GenBank/DDBJ whole genome shotgun (WGS) entry which is preliminary data.</text>
</comment>
<proteinExistence type="predicted"/>
<dbReference type="Proteomes" id="UP001387100">
    <property type="component" value="Unassembled WGS sequence"/>
</dbReference>
<sequence>MKAFRCGDVVPGCSETFRGETAEEVLQDVVEHASRDHGVTVDDALEDEVLARVRES</sequence>
<evidence type="ECO:0000313" key="1">
    <source>
        <dbReference type="EMBL" id="MEJ5946090.1"/>
    </source>
</evidence>
<dbReference type="InterPro" id="IPR009409">
    <property type="entry name" value="DUF1059"/>
</dbReference>
<name>A0ABU8RLV9_9ACTN</name>
<reference evidence="1 2" key="1">
    <citation type="journal article" date="2017" name="Int. J. Syst. Evol. Microbiol.">
        <title>Pseudokineococcus basanitobsidens sp. nov., isolated from volcanic rock.</title>
        <authorList>
            <person name="Lee D.W."/>
            <person name="Park M.Y."/>
            <person name="Kim J.J."/>
            <person name="Kim B.S."/>
        </authorList>
    </citation>
    <scope>NUCLEOTIDE SEQUENCE [LARGE SCALE GENOMIC DNA]</scope>
    <source>
        <strain evidence="1 2">DSM 103726</strain>
    </source>
</reference>
<protein>
    <submittedName>
        <fullName evidence="1">DUF1059 domain-containing protein</fullName>
    </submittedName>
</protein>